<dbReference type="EC" id="6.3.5.7" evidence="3"/>
<dbReference type="PANTHER" id="PTHR11895">
    <property type="entry name" value="TRANSAMIDASE"/>
    <property type="match status" value="1"/>
</dbReference>
<dbReference type="SUPFAM" id="SSF75304">
    <property type="entry name" value="Amidase signature (AS) enzymes"/>
    <property type="match status" value="1"/>
</dbReference>
<dbReference type="GO" id="GO:0050567">
    <property type="term" value="F:glutaminyl-tRNA synthase (glutamine-hydrolyzing) activity"/>
    <property type="evidence" value="ECO:0007669"/>
    <property type="project" value="UniProtKB-EC"/>
</dbReference>
<dbReference type="InterPro" id="IPR036928">
    <property type="entry name" value="AS_sf"/>
</dbReference>
<dbReference type="EMBL" id="MN079199">
    <property type="protein sequence ID" value="QEA07069.1"/>
    <property type="molecule type" value="Genomic_DNA"/>
</dbReference>
<dbReference type="GO" id="GO:0016740">
    <property type="term" value="F:transferase activity"/>
    <property type="evidence" value="ECO:0007669"/>
    <property type="project" value="UniProtKB-KW"/>
</dbReference>
<dbReference type="InterPro" id="IPR023631">
    <property type="entry name" value="Amidase_dom"/>
</dbReference>
<protein>
    <submittedName>
        <fullName evidence="3">Glutamyl-tRNA(Gln) amidotransferase subunit A</fullName>
        <ecNumber evidence="3">6.3.5.7</ecNumber>
    </submittedName>
</protein>
<gene>
    <name evidence="3" type="primary">gatA_1</name>
    <name evidence="3" type="ORF">KBTEX_03414</name>
</gene>
<accession>A0A5B8RDF1</accession>
<dbReference type="PANTHER" id="PTHR11895:SF7">
    <property type="entry name" value="GLUTAMYL-TRNA(GLN) AMIDOTRANSFERASE SUBUNIT A, MITOCHONDRIAL"/>
    <property type="match status" value="1"/>
</dbReference>
<dbReference type="InterPro" id="IPR020556">
    <property type="entry name" value="Amidase_CS"/>
</dbReference>
<proteinExistence type="predicted"/>
<keyword evidence="3" id="KW-0808">Transferase</keyword>
<dbReference type="Gene3D" id="3.90.1300.10">
    <property type="entry name" value="Amidase signature (AS) domain"/>
    <property type="match status" value="1"/>
</dbReference>
<dbReference type="InterPro" id="IPR000120">
    <property type="entry name" value="Amidase"/>
</dbReference>
<dbReference type="PROSITE" id="PS00571">
    <property type="entry name" value="AMIDASES"/>
    <property type="match status" value="1"/>
</dbReference>
<evidence type="ECO:0000313" key="3">
    <source>
        <dbReference type="EMBL" id="QEA07069.1"/>
    </source>
</evidence>
<sequence length="497" mass="52313">MTPSEARDRYLTALAALRGYPYPERHELWGARFDVNQPELDALANAPDPSAPPFHPGRPAGTPRTGIPATSLAPAHTAIQRFDTALARVSEQRQLNAFIGLCPPPVSPVSGPLSGMLVGIKDIISVRDMPRTAGSLALTSEPAAEDAPCVARLREAGALIVGTLNMHELAYGITSVNPHYGTVVNPRAPARIAGGSSGGSAAAVAAGIVDTALGTDTAGSIRIPAACCGVVGFKPTYGAVSTEGVLPLGWSLDHVGPITRNVADAAAMFDVMAGGPAIPTDEPDDHRGWTLVRPADFFFEQLAPAVRERLERVLSLLHNRGIAVVERPLPLLDHAAGAQFATLCVEATQQHMRLIEHHPERLGEDVRVRLEIGQFIPGVDYQRAQRLRGELDIAMHAALERCDALVTPTLPVPAPPVGATAVEVAGRSMPVHTAATRCTAPFNLTGMPAVTLPCGTDDSGAPIGLQLAGRRGEDARLLRLALEVETLIGEFDTGGWS</sequence>
<dbReference type="Pfam" id="PF01425">
    <property type="entry name" value="Amidase"/>
    <property type="match status" value="1"/>
</dbReference>
<name>A0A5B8RDF1_9ZZZZ</name>
<feature type="domain" description="Amidase" evidence="2">
    <location>
        <begin position="110"/>
        <end position="478"/>
    </location>
</feature>
<reference evidence="3" key="1">
    <citation type="submission" date="2019-06" db="EMBL/GenBank/DDBJ databases">
        <authorList>
            <person name="Murdoch R.W."/>
            <person name="Fathepure B."/>
        </authorList>
    </citation>
    <scope>NUCLEOTIDE SEQUENCE</scope>
</reference>
<keyword evidence="3" id="KW-0436">Ligase</keyword>
<dbReference type="AlphaFoldDB" id="A0A5B8RDF1"/>
<evidence type="ECO:0000259" key="2">
    <source>
        <dbReference type="Pfam" id="PF01425"/>
    </source>
</evidence>
<organism evidence="3">
    <name type="scientific">uncultured organism</name>
    <dbReference type="NCBI Taxonomy" id="155900"/>
    <lineage>
        <taxon>unclassified sequences</taxon>
        <taxon>environmental samples</taxon>
    </lineage>
</organism>
<feature type="region of interest" description="Disordered" evidence="1">
    <location>
        <begin position="43"/>
        <end position="63"/>
    </location>
</feature>
<evidence type="ECO:0000256" key="1">
    <source>
        <dbReference type="SAM" id="MobiDB-lite"/>
    </source>
</evidence>